<feature type="transmembrane region" description="Helical" evidence="1">
    <location>
        <begin position="153"/>
        <end position="173"/>
    </location>
</feature>
<sequence length="399" mass="41577">MYLSAPGMPPLHEAFDRWLGGLGSDAGAHYPQLRDEDALYNANGAPVLPKDYVHSEDARWGRVDLQVLLAAIDKLKATTALEQMDGAAKSLKGRINANETLRNTADAKRKEERERRAHARKTNLVGRVFGLAAQIVTTIGFGIALAASVVSGAGLLASPFLLAMFTASAMGVAEKSIQLAGNENFSLTGTLCAAVTAGLKTLDVDDELAEKLGNVIGSAIMVATAAGLINDPSAAGRLWAHALALVGVPKATAEAIGMVATVAATAGVVAFSFCSAAGAADATAIWSKTIARLGGSLKFQSVGVGADVLASIVNGVAAAGEGATSLWATWDTYEADKSGTECYRLQNQIKIANSWNSMEAENLTRVVRSYNEWRETDVQLGRLPAEALARATASIGSYA</sequence>
<organism evidence="2 3">
    <name type="scientific">Bordetella genomosp. 10</name>
    <dbReference type="NCBI Taxonomy" id="1416804"/>
    <lineage>
        <taxon>Bacteria</taxon>
        <taxon>Pseudomonadati</taxon>
        <taxon>Pseudomonadota</taxon>
        <taxon>Betaproteobacteria</taxon>
        <taxon>Burkholderiales</taxon>
        <taxon>Alcaligenaceae</taxon>
        <taxon>Bordetella</taxon>
    </lineage>
</organism>
<evidence type="ECO:0000313" key="3">
    <source>
        <dbReference type="Proteomes" id="UP000216020"/>
    </source>
</evidence>
<keyword evidence="1" id="KW-1133">Transmembrane helix</keyword>
<protein>
    <submittedName>
        <fullName evidence="2">Uncharacterized protein</fullName>
    </submittedName>
</protein>
<proteinExistence type="predicted"/>
<evidence type="ECO:0000313" key="2">
    <source>
        <dbReference type="EMBL" id="OZI37802.1"/>
    </source>
</evidence>
<name>A0A261SLI4_9BORD</name>
<accession>A0A261SLI4</accession>
<keyword evidence="1" id="KW-0812">Transmembrane</keyword>
<gene>
    <name evidence="2" type="ORF">CAL29_05345</name>
</gene>
<dbReference type="EMBL" id="NEVM01000001">
    <property type="protein sequence ID" value="OZI37802.1"/>
    <property type="molecule type" value="Genomic_DNA"/>
</dbReference>
<dbReference type="AlphaFoldDB" id="A0A261SLI4"/>
<keyword evidence="1" id="KW-0472">Membrane</keyword>
<feature type="transmembrane region" description="Helical" evidence="1">
    <location>
        <begin position="124"/>
        <end position="147"/>
    </location>
</feature>
<keyword evidence="3" id="KW-1185">Reference proteome</keyword>
<reference evidence="3" key="1">
    <citation type="submission" date="2017-05" db="EMBL/GenBank/DDBJ databases">
        <title>Complete and WGS of Bordetella genogroups.</title>
        <authorList>
            <person name="Spilker T."/>
            <person name="Lipuma J."/>
        </authorList>
    </citation>
    <scope>NUCLEOTIDE SEQUENCE [LARGE SCALE GENOMIC DNA]</scope>
    <source>
        <strain evidence="3">AU16122</strain>
    </source>
</reference>
<dbReference type="Proteomes" id="UP000216020">
    <property type="component" value="Unassembled WGS sequence"/>
</dbReference>
<comment type="caution">
    <text evidence="2">The sequence shown here is derived from an EMBL/GenBank/DDBJ whole genome shotgun (WGS) entry which is preliminary data.</text>
</comment>
<evidence type="ECO:0000256" key="1">
    <source>
        <dbReference type="SAM" id="Phobius"/>
    </source>
</evidence>